<evidence type="ECO:0000256" key="1">
    <source>
        <dbReference type="ARBA" id="ARBA00022741"/>
    </source>
</evidence>
<gene>
    <name evidence="5" type="ORF">WG68_05415</name>
</gene>
<dbReference type="SMART" id="SM00797">
    <property type="entry name" value="AHS2"/>
    <property type="match status" value="1"/>
</dbReference>
<reference evidence="5 6" key="1">
    <citation type="submission" date="2015-03" db="EMBL/GenBank/DDBJ databases">
        <title>Draft genome sequences of two protease-producing strains of Arsukibacterium isolated from two cold and alkaline environments.</title>
        <authorList>
            <person name="Lylloff J.E."/>
            <person name="Skov L.B."/>
            <person name="Jepsen M."/>
            <person name="Hallin P.F."/>
            <person name="Sorensen S.J."/>
            <person name="Stougaard P."/>
            <person name="Glaring M.A."/>
        </authorList>
    </citation>
    <scope>NUCLEOTIDE SEQUENCE [LARGE SCALE GENOMIC DNA]</scope>
    <source>
        <strain evidence="5 6">GCM72</strain>
    </source>
</reference>
<dbReference type="SUPFAM" id="SSF50891">
    <property type="entry name" value="Cyclophilin-like"/>
    <property type="match status" value="1"/>
</dbReference>
<keyword evidence="1" id="KW-0547">Nucleotide-binding</keyword>
<evidence type="ECO:0000259" key="4">
    <source>
        <dbReference type="SMART" id="SM00797"/>
    </source>
</evidence>
<dbReference type="GO" id="GO:0005524">
    <property type="term" value="F:ATP binding"/>
    <property type="evidence" value="ECO:0007669"/>
    <property type="project" value="UniProtKB-KW"/>
</dbReference>
<dbReference type="Proteomes" id="UP000034228">
    <property type="component" value="Unassembled WGS sequence"/>
</dbReference>
<feature type="domain" description="Carboxyltransferase" evidence="4">
    <location>
        <begin position="25"/>
        <end position="307"/>
    </location>
</feature>
<sequence length="324" mass="34008">MSHFSVVNPGVLSLIQDQGRFGYSQLGLTNGGPLDAGSANWANALLGNNANASVIECSIGGLQLKAHGASSFCVTGASLSLTVNGKPTAMWRSHSVQAGDIIELGMVSQGLRAYLAVAGGFGLTPHFGSTATVMREGIGGLQQNGGKLQAGDILPITVSAPLPGRQLAPALQPGFNYSNGLSLRIVEGYQQQLFSSVQRQRFYLNRYTVTPQADRMGVKLSGPAIQCASHSLLSEGICYGAVQIPPDGQPIVLLNDRQTLGGYPKIGSVLSLDCWQLAQAPAGTLLQFVKIDPQQAHNALLLHQARYQRLLATINAAGAADDHP</sequence>
<dbReference type="RefSeq" id="WP_046556656.1">
    <property type="nucleotide sequence ID" value="NZ_LAHO01000004.1"/>
</dbReference>
<dbReference type="GO" id="GO:0016787">
    <property type="term" value="F:hydrolase activity"/>
    <property type="evidence" value="ECO:0007669"/>
    <property type="project" value="UniProtKB-KW"/>
</dbReference>
<dbReference type="PATRIC" id="fig|336831.14.peg.2823"/>
<accession>A0A0M2VAQ1</accession>
<evidence type="ECO:0000313" key="5">
    <source>
        <dbReference type="EMBL" id="KKO46213.1"/>
    </source>
</evidence>
<dbReference type="PANTHER" id="PTHR43309">
    <property type="entry name" value="5-OXOPROLINASE SUBUNIT C"/>
    <property type="match status" value="1"/>
</dbReference>
<proteinExistence type="predicted"/>
<dbReference type="PANTHER" id="PTHR43309:SF4">
    <property type="entry name" value="CARBOXYLTRANSFERASE DOMAIN-CONTAINING PROTEIN"/>
    <property type="match status" value="1"/>
</dbReference>
<comment type="caution">
    <text evidence="5">The sequence shown here is derived from an EMBL/GenBank/DDBJ whole genome shotgun (WGS) entry which is preliminary data.</text>
</comment>
<organism evidence="5 6">
    <name type="scientific">Arsukibacterium ikkense</name>
    <dbReference type="NCBI Taxonomy" id="336831"/>
    <lineage>
        <taxon>Bacteria</taxon>
        <taxon>Pseudomonadati</taxon>
        <taxon>Pseudomonadota</taxon>
        <taxon>Gammaproteobacteria</taxon>
        <taxon>Chromatiales</taxon>
        <taxon>Chromatiaceae</taxon>
        <taxon>Arsukibacterium</taxon>
    </lineage>
</organism>
<keyword evidence="2 5" id="KW-0378">Hydrolase</keyword>
<dbReference type="STRING" id="336831.WG68_05415"/>
<keyword evidence="6" id="KW-1185">Reference proteome</keyword>
<protein>
    <submittedName>
        <fullName evidence="5">Allophanate hydrolase</fullName>
    </submittedName>
</protein>
<dbReference type="InterPro" id="IPR052708">
    <property type="entry name" value="PxpC"/>
</dbReference>
<dbReference type="InterPro" id="IPR029000">
    <property type="entry name" value="Cyclophilin-like_dom_sf"/>
</dbReference>
<dbReference type="Pfam" id="PF02626">
    <property type="entry name" value="CT_A_B"/>
    <property type="match status" value="1"/>
</dbReference>
<dbReference type="OrthoDB" id="9768696at2"/>
<evidence type="ECO:0000256" key="2">
    <source>
        <dbReference type="ARBA" id="ARBA00022801"/>
    </source>
</evidence>
<evidence type="ECO:0000256" key="3">
    <source>
        <dbReference type="ARBA" id="ARBA00022840"/>
    </source>
</evidence>
<dbReference type="NCBIfam" id="TIGR00724">
    <property type="entry name" value="urea_amlyse_rel"/>
    <property type="match status" value="1"/>
</dbReference>
<dbReference type="InterPro" id="IPR003778">
    <property type="entry name" value="CT_A_B"/>
</dbReference>
<dbReference type="EMBL" id="LAHO01000004">
    <property type="protein sequence ID" value="KKO46213.1"/>
    <property type="molecule type" value="Genomic_DNA"/>
</dbReference>
<name>A0A0M2VAQ1_9GAMM</name>
<dbReference type="Gene3D" id="2.40.100.10">
    <property type="entry name" value="Cyclophilin-like"/>
    <property type="match status" value="1"/>
</dbReference>
<evidence type="ECO:0000313" key="6">
    <source>
        <dbReference type="Proteomes" id="UP000034228"/>
    </source>
</evidence>
<dbReference type="AlphaFoldDB" id="A0A0M2VAQ1"/>
<keyword evidence="3" id="KW-0067">ATP-binding</keyword>